<dbReference type="InterPro" id="IPR048447">
    <property type="entry name" value="DUF1980_C"/>
</dbReference>
<evidence type="ECO:0000256" key="1">
    <source>
        <dbReference type="SAM" id="MobiDB-lite"/>
    </source>
</evidence>
<keyword evidence="2" id="KW-1133">Transmembrane helix</keyword>
<evidence type="ECO:0000259" key="3">
    <source>
        <dbReference type="Pfam" id="PF09323"/>
    </source>
</evidence>
<feature type="transmembrane region" description="Helical" evidence="2">
    <location>
        <begin position="87"/>
        <end position="106"/>
    </location>
</feature>
<dbReference type="RefSeq" id="WP_244743267.1">
    <property type="nucleotide sequence ID" value="NZ_CP095071.1"/>
</dbReference>
<dbReference type="Proteomes" id="UP000831537">
    <property type="component" value="Chromosome"/>
</dbReference>
<feature type="region of interest" description="Disordered" evidence="1">
    <location>
        <begin position="125"/>
        <end position="159"/>
    </location>
</feature>
<keyword evidence="2" id="KW-0472">Membrane</keyword>
<evidence type="ECO:0000259" key="4">
    <source>
        <dbReference type="Pfam" id="PF21537"/>
    </source>
</evidence>
<dbReference type="InterPro" id="IPR015402">
    <property type="entry name" value="DUF1980"/>
</dbReference>
<feature type="transmembrane region" description="Helical" evidence="2">
    <location>
        <begin position="36"/>
        <end position="53"/>
    </location>
</feature>
<dbReference type="EMBL" id="CP095071">
    <property type="protein sequence ID" value="UOQ84846.1"/>
    <property type="molecule type" value="Genomic_DNA"/>
</dbReference>
<dbReference type="PANTHER" id="PTHR40047">
    <property type="entry name" value="UPF0703 PROTEIN YCGQ"/>
    <property type="match status" value="1"/>
</dbReference>
<feature type="domain" description="DUF1980" evidence="4">
    <location>
        <begin position="159"/>
        <end position="291"/>
    </location>
</feature>
<accession>A0ABY4GL02</accession>
<keyword evidence="2" id="KW-0812">Transmembrane</keyword>
<dbReference type="NCBIfam" id="TIGR03943">
    <property type="entry name" value="TIGR03943 family putative permease subunit"/>
    <property type="match status" value="1"/>
</dbReference>
<feature type="transmembrane region" description="Helical" evidence="2">
    <location>
        <begin position="7"/>
        <end position="24"/>
    </location>
</feature>
<dbReference type="Pfam" id="PF21537">
    <property type="entry name" value="DUF1980_C"/>
    <property type="match status" value="1"/>
</dbReference>
<evidence type="ECO:0000313" key="6">
    <source>
        <dbReference type="Proteomes" id="UP000831537"/>
    </source>
</evidence>
<dbReference type="InterPro" id="IPR052955">
    <property type="entry name" value="UPF0703_membrane_permease"/>
</dbReference>
<keyword evidence="6" id="KW-1185">Reference proteome</keyword>
<evidence type="ECO:0000256" key="2">
    <source>
        <dbReference type="SAM" id="Phobius"/>
    </source>
</evidence>
<sequence>MNVQQAVRAMILLLFALFITNLHYSDQVLLLINPKYEAISKIGVFILLVLFGFQIHRIWKTKQNESHEHDCDHHHDHGYGTINVRKLTSYSIILLPIITGLVLPLSTLDASIAEKKGVMLSLTNNANREESTTTNNGNASGSQQDYNQPDPNLNSNGMKKDEYEQMKGSLADASSIKMTDQAYSTYYEMINAEPEKYVGKEISIKGFVYKEDGFDANQVVIGRYLITHCVADSSLIGFLSTLEGAESIAEDTWISVTGTIYLQDYNGISLPAIKVTGWEEIQQPELPYVYPVVIKLM</sequence>
<protein>
    <submittedName>
        <fullName evidence="5">TIGR03943 family protein</fullName>
    </submittedName>
</protein>
<proteinExistence type="predicted"/>
<reference evidence="5 6" key="1">
    <citation type="submission" date="2022-04" db="EMBL/GenBank/DDBJ databases">
        <title>Gracilibacillus sp. isolated from saltern.</title>
        <authorList>
            <person name="Won M."/>
            <person name="Lee C.-M."/>
            <person name="Woen H.-Y."/>
            <person name="Kwon S.-W."/>
        </authorList>
    </citation>
    <scope>NUCLEOTIDE SEQUENCE [LARGE SCALE GENOMIC DNA]</scope>
    <source>
        <strain evidence="5 6">SSPM10-3</strain>
    </source>
</reference>
<dbReference type="PANTHER" id="PTHR40047:SF1">
    <property type="entry name" value="UPF0703 PROTEIN YCGQ"/>
    <property type="match status" value="1"/>
</dbReference>
<feature type="compositionally biased region" description="Polar residues" evidence="1">
    <location>
        <begin position="125"/>
        <end position="157"/>
    </location>
</feature>
<evidence type="ECO:0000313" key="5">
    <source>
        <dbReference type="EMBL" id="UOQ84846.1"/>
    </source>
</evidence>
<organism evidence="5 6">
    <name type="scientific">Gracilibacillus salinarum</name>
    <dbReference type="NCBI Taxonomy" id="2932255"/>
    <lineage>
        <taxon>Bacteria</taxon>
        <taxon>Bacillati</taxon>
        <taxon>Bacillota</taxon>
        <taxon>Bacilli</taxon>
        <taxon>Bacillales</taxon>
        <taxon>Bacillaceae</taxon>
        <taxon>Gracilibacillus</taxon>
    </lineage>
</organism>
<name>A0ABY4GL02_9BACI</name>
<dbReference type="Pfam" id="PF09323">
    <property type="entry name" value="DUF1980"/>
    <property type="match status" value="1"/>
</dbReference>
<gene>
    <name evidence="5" type="ORF">MUN87_19675</name>
</gene>
<dbReference type="InterPro" id="IPR048493">
    <property type="entry name" value="DUF1980_N"/>
</dbReference>
<feature type="domain" description="DUF1980" evidence="3">
    <location>
        <begin position="7"/>
        <end position="119"/>
    </location>
</feature>